<dbReference type="HOGENOM" id="CLU_076312_0_1_3"/>
<reference evidence="3" key="1">
    <citation type="journal article" date="2014" name="Stand. Genomic Sci.">
        <title>Complete genome sequence of Anabaena variabilis ATCC 29413.</title>
        <authorList>
            <person name="Thiel T."/>
            <person name="Pratte B.S."/>
            <person name="Zhong J."/>
            <person name="Goodwin L."/>
            <person name="Copeland A."/>
            <person name="Lucas S."/>
            <person name="Han C."/>
            <person name="Pitluck S."/>
            <person name="Land M.L."/>
            <person name="Kyrpides N.C."/>
            <person name="Woyke T."/>
        </authorList>
    </citation>
    <scope>NUCLEOTIDE SEQUENCE [LARGE SCALE GENOMIC DNA]</scope>
    <source>
        <strain evidence="3">ATCC 29413 / PCC 7937</strain>
    </source>
</reference>
<gene>
    <name evidence="2" type="ordered locus">Ava_2609</name>
</gene>
<evidence type="ECO:0000313" key="2">
    <source>
        <dbReference type="EMBL" id="ABA22224.1"/>
    </source>
</evidence>
<feature type="domain" description="Putative restriction endonuclease" evidence="1">
    <location>
        <begin position="31"/>
        <end position="201"/>
    </location>
</feature>
<dbReference type="SUPFAM" id="SSF52980">
    <property type="entry name" value="Restriction endonuclease-like"/>
    <property type="match status" value="1"/>
</dbReference>
<proteinExistence type="predicted"/>
<evidence type="ECO:0000313" key="3">
    <source>
        <dbReference type="Proteomes" id="UP000002533"/>
    </source>
</evidence>
<name>Q3M9W2_TRIV2</name>
<dbReference type="InterPro" id="IPR011335">
    <property type="entry name" value="Restrct_endonuc-II-like"/>
</dbReference>
<dbReference type="Pfam" id="PF05685">
    <property type="entry name" value="Uma2"/>
    <property type="match status" value="1"/>
</dbReference>
<organism evidence="2 3">
    <name type="scientific">Trichormus variabilis (strain ATCC 29413 / PCC 7937)</name>
    <name type="common">Anabaena variabilis</name>
    <dbReference type="NCBI Taxonomy" id="240292"/>
    <lineage>
        <taxon>Bacteria</taxon>
        <taxon>Bacillati</taxon>
        <taxon>Cyanobacteriota</taxon>
        <taxon>Cyanophyceae</taxon>
        <taxon>Nostocales</taxon>
        <taxon>Nostocaceae</taxon>
        <taxon>Trichormus</taxon>
    </lineage>
</organism>
<dbReference type="STRING" id="240292.Ava_2609"/>
<dbReference type="CDD" id="cd06260">
    <property type="entry name" value="DUF820-like"/>
    <property type="match status" value="1"/>
</dbReference>
<dbReference type="Gene3D" id="3.90.1570.10">
    <property type="entry name" value="tt1808, chain A"/>
    <property type="match status" value="1"/>
</dbReference>
<protein>
    <recommendedName>
        <fullName evidence="1">Putative restriction endonuclease domain-containing protein</fullName>
    </recommendedName>
</protein>
<dbReference type="Proteomes" id="UP000002533">
    <property type="component" value="Chromosome"/>
</dbReference>
<dbReference type="InterPro" id="IPR008538">
    <property type="entry name" value="Uma2"/>
</dbReference>
<accession>Q3M9W2</accession>
<dbReference type="eggNOG" id="COG4636">
    <property type="taxonomic scope" value="Bacteria"/>
</dbReference>
<evidence type="ECO:0000259" key="1">
    <source>
        <dbReference type="Pfam" id="PF05685"/>
    </source>
</evidence>
<dbReference type="KEGG" id="ava:Ava_2609"/>
<dbReference type="EMBL" id="CP000117">
    <property type="protein sequence ID" value="ABA22224.1"/>
    <property type="molecule type" value="Genomic_DNA"/>
</dbReference>
<dbReference type="InterPro" id="IPR012296">
    <property type="entry name" value="Nuclease_put_TT1808"/>
</dbReference>
<dbReference type="AlphaFoldDB" id="Q3M9W2"/>
<sequence>MLQDDKEILNSPSTPLTVMSQTKDGVRWTIQDVAALPDNEWIRYEIIDGELFVTRSPHHKHQHVIGCIFSVLNSWSIDSGLGEPSIMPGLIFSDSDNVAPDVVWVSYERLAQIQDEAGHFRGAPELVVEVLSLGKANEDRDRLAKLKLYSVQGVQEYWIVDRIAQRIEVYRRDYAQLKLATTLLVDDVITSPLLPNFTCEVARLFVSRS</sequence>
<dbReference type="PANTHER" id="PTHR34107:SF4">
    <property type="entry name" value="SLL1222 PROTEIN"/>
    <property type="match status" value="1"/>
</dbReference>
<dbReference type="PANTHER" id="PTHR34107">
    <property type="entry name" value="SLL0198 PROTEIN-RELATED"/>
    <property type="match status" value="1"/>
</dbReference>